<dbReference type="AlphaFoldDB" id="A0A922NY26"/>
<evidence type="ECO:0000313" key="2">
    <source>
        <dbReference type="EMBL" id="KEQ03753.1"/>
    </source>
</evidence>
<reference evidence="2 3" key="1">
    <citation type="submission" date="2014-06" db="EMBL/GenBank/DDBJ databases">
        <title>Rhizobium pelagicum/R2-400B4.</title>
        <authorList>
            <person name="Kimes N.E."/>
            <person name="Lopez-Perez M."/>
        </authorList>
    </citation>
    <scope>NUCLEOTIDE SEQUENCE [LARGE SCALE GENOMIC DNA]</scope>
    <source>
        <strain evidence="2 3">R2-400B4</strain>
    </source>
</reference>
<organism evidence="2 3">
    <name type="scientific">Pseudorhizobium pelagicum</name>
    <dbReference type="NCBI Taxonomy" id="1509405"/>
    <lineage>
        <taxon>Bacteria</taxon>
        <taxon>Pseudomonadati</taxon>
        <taxon>Pseudomonadota</taxon>
        <taxon>Alphaproteobacteria</taxon>
        <taxon>Hyphomicrobiales</taxon>
        <taxon>Rhizobiaceae</taxon>
        <taxon>Rhizobium/Agrobacterium group</taxon>
        <taxon>Pseudorhizobium</taxon>
    </lineage>
</organism>
<keyword evidence="1" id="KW-0812">Transmembrane</keyword>
<name>A0A922NY26_9HYPH</name>
<dbReference type="EMBL" id="JOKJ01000030">
    <property type="protein sequence ID" value="KEQ03753.1"/>
    <property type="molecule type" value="Genomic_DNA"/>
</dbReference>
<dbReference type="RefSeq" id="WP_037166643.1">
    <property type="nucleotide sequence ID" value="NZ_CAJXID010000030.1"/>
</dbReference>
<evidence type="ECO:0000256" key="1">
    <source>
        <dbReference type="SAM" id="Phobius"/>
    </source>
</evidence>
<accession>A0A922NY26</accession>
<gene>
    <name evidence="2" type="ORF">GV68_16145</name>
</gene>
<dbReference type="OrthoDB" id="8400912at2"/>
<evidence type="ECO:0000313" key="3">
    <source>
        <dbReference type="Proteomes" id="UP000052167"/>
    </source>
</evidence>
<keyword evidence="1" id="KW-0472">Membrane</keyword>
<feature type="transmembrane region" description="Helical" evidence="1">
    <location>
        <begin position="23"/>
        <end position="44"/>
    </location>
</feature>
<keyword evidence="3" id="KW-1185">Reference proteome</keyword>
<sequence>MLFLTAVLLGTSAGLLRSAFSIALVAVLIVIAFVAAGALSGGLWPFGKLGIALIGYNVGLINLIAGLFVAQRLRLI</sequence>
<protein>
    <submittedName>
        <fullName evidence="2">Uncharacterized protein</fullName>
    </submittedName>
</protein>
<dbReference type="Proteomes" id="UP000052167">
    <property type="component" value="Unassembled WGS sequence"/>
</dbReference>
<keyword evidence="1" id="KW-1133">Transmembrane helix</keyword>
<proteinExistence type="predicted"/>
<feature type="transmembrane region" description="Helical" evidence="1">
    <location>
        <begin position="51"/>
        <end position="70"/>
    </location>
</feature>
<comment type="caution">
    <text evidence="2">The sequence shown here is derived from an EMBL/GenBank/DDBJ whole genome shotgun (WGS) entry which is preliminary data.</text>
</comment>